<proteinExistence type="predicted"/>
<evidence type="ECO:0000313" key="2">
    <source>
        <dbReference type="EMBL" id="MBA2175588.1"/>
    </source>
</evidence>
<evidence type="ECO:0000256" key="1">
    <source>
        <dbReference type="SAM" id="MobiDB-lite"/>
    </source>
</evidence>
<feature type="compositionally biased region" description="Polar residues" evidence="1">
    <location>
        <begin position="17"/>
        <end position="34"/>
    </location>
</feature>
<comment type="caution">
    <text evidence="2">The sequence shown here is derived from an EMBL/GenBank/DDBJ whole genome shotgun (WGS) entry which is preliminary data.</text>
</comment>
<evidence type="ECO:0000313" key="3">
    <source>
        <dbReference type="Proteomes" id="UP000571017"/>
    </source>
</evidence>
<sequence>MIKWILSKFAKKETAPRSRTTIHSLPPKNANNKSTQEEGYVKDCDLGWC</sequence>
<dbReference type="RefSeq" id="WP_181472586.1">
    <property type="nucleotide sequence ID" value="NZ_JACEFG010000002.1"/>
</dbReference>
<keyword evidence="3" id="KW-1185">Reference proteome</keyword>
<name>A0A838CUL0_9BACI</name>
<protein>
    <submittedName>
        <fullName evidence="2">Uncharacterized protein</fullName>
    </submittedName>
</protein>
<reference evidence="2 3" key="1">
    <citation type="journal article" date="2004" name="Extremophiles">
        <title>Halobacillus locisalis sp. nov., a halophilic bacterium isolated from a marine solar saltern of the Yellow Sea in Korea.</title>
        <authorList>
            <person name="Yoon J.H."/>
            <person name="Kang K.H."/>
            <person name="Oh T.K."/>
            <person name="Park Y.H."/>
        </authorList>
    </citation>
    <scope>NUCLEOTIDE SEQUENCE [LARGE SCALE GENOMIC DNA]</scope>
    <source>
        <strain evidence="2 3">KCTC 3788</strain>
    </source>
</reference>
<dbReference type="AlphaFoldDB" id="A0A838CUL0"/>
<dbReference type="EMBL" id="JACEFG010000002">
    <property type="protein sequence ID" value="MBA2175588.1"/>
    <property type="molecule type" value="Genomic_DNA"/>
</dbReference>
<organism evidence="2 3">
    <name type="scientific">Halobacillus locisalis</name>
    <dbReference type="NCBI Taxonomy" id="220753"/>
    <lineage>
        <taxon>Bacteria</taxon>
        <taxon>Bacillati</taxon>
        <taxon>Bacillota</taxon>
        <taxon>Bacilli</taxon>
        <taxon>Bacillales</taxon>
        <taxon>Bacillaceae</taxon>
        <taxon>Halobacillus</taxon>
    </lineage>
</organism>
<accession>A0A838CUL0</accession>
<feature type="region of interest" description="Disordered" evidence="1">
    <location>
        <begin position="16"/>
        <end position="36"/>
    </location>
</feature>
<gene>
    <name evidence="2" type="ORF">H0266_11865</name>
</gene>
<dbReference type="Proteomes" id="UP000571017">
    <property type="component" value="Unassembled WGS sequence"/>
</dbReference>